<protein>
    <submittedName>
        <fullName evidence="1">Uncharacterized protein</fullName>
    </submittedName>
</protein>
<dbReference type="EMBL" id="KN822021">
    <property type="protein sequence ID" value="KIM65626.1"/>
    <property type="molecule type" value="Genomic_DNA"/>
</dbReference>
<reference evidence="2" key="2">
    <citation type="submission" date="2015-01" db="EMBL/GenBank/DDBJ databases">
        <title>Evolutionary Origins and Diversification of the Mycorrhizal Mutualists.</title>
        <authorList>
            <consortium name="DOE Joint Genome Institute"/>
            <consortium name="Mycorrhizal Genomics Consortium"/>
            <person name="Kohler A."/>
            <person name="Kuo A."/>
            <person name="Nagy L.G."/>
            <person name="Floudas D."/>
            <person name="Copeland A."/>
            <person name="Barry K.W."/>
            <person name="Cichocki N."/>
            <person name="Veneault-Fourrey C."/>
            <person name="LaButti K."/>
            <person name="Lindquist E.A."/>
            <person name="Lipzen A."/>
            <person name="Lundell T."/>
            <person name="Morin E."/>
            <person name="Murat C."/>
            <person name="Riley R."/>
            <person name="Ohm R."/>
            <person name="Sun H."/>
            <person name="Tunlid A."/>
            <person name="Henrissat B."/>
            <person name="Grigoriev I.V."/>
            <person name="Hibbett D.S."/>
            <person name="Martin F."/>
        </authorList>
    </citation>
    <scope>NUCLEOTIDE SEQUENCE [LARGE SCALE GENOMIC DNA]</scope>
    <source>
        <strain evidence="2">Foug A</strain>
    </source>
</reference>
<reference evidence="1 2" key="1">
    <citation type="submission" date="2014-04" db="EMBL/GenBank/DDBJ databases">
        <authorList>
            <consortium name="DOE Joint Genome Institute"/>
            <person name="Kuo A."/>
            <person name="Kohler A."/>
            <person name="Nagy L.G."/>
            <person name="Floudas D."/>
            <person name="Copeland A."/>
            <person name="Barry K.W."/>
            <person name="Cichocki N."/>
            <person name="Veneault-Fourrey C."/>
            <person name="LaButti K."/>
            <person name="Lindquist E.A."/>
            <person name="Lipzen A."/>
            <person name="Lundell T."/>
            <person name="Morin E."/>
            <person name="Murat C."/>
            <person name="Sun H."/>
            <person name="Tunlid A."/>
            <person name="Henrissat B."/>
            <person name="Grigoriev I.V."/>
            <person name="Hibbett D.S."/>
            <person name="Martin F."/>
            <person name="Nordberg H.P."/>
            <person name="Cantor M.N."/>
            <person name="Hua S.X."/>
        </authorList>
    </citation>
    <scope>NUCLEOTIDE SEQUENCE [LARGE SCALE GENOMIC DNA]</scope>
    <source>
        <strain evidence="1 2">Foug A</strain>
    </source>
</reference>
<dbReference type="OrthoDB" id="10467177at2759"/>
<evidence type="ECO:0000313" key="1">
    <source>
        <dbReference type="EMBL" id="KIM65626.1"/>
    </source>
</evidence>
<accession>A0A0C3ECI0</accession>
<dbReference type="Proteomes" id="UP000053989">
    <property type="component" value="Unassembled WGS sequence"/>
</dbReference>
<keyword evidence="2" id="KW-1185">Reference proteome</keyword>
<gene>
    <name evidence="1" type="ORF">SCLCIDRAFT_82824</name>
</gene>
<organism evidence="1 2">
    <name type="scientific">Scleroderma citrinum Foug A</name>
    <dbReference type="NCBI Taxonomy" id="1036808"/>
    <lineage>
        <taxon>Eukaryota</taxon>
        <taxon>Fungi</taxon>
        <taxon>Dikarya</taxon>
        <taxon>Basidiomycota</taxon>
        <taxon>Agaricomycotina</taxon>
        <taxon>Agaricomycetes</taxon>
        <taxon>Agaricomycetidae</taxon>
        <taxon>Boletales</taxon>
        <taxon>Sclerodermatineae</taxon>
        <taxon>Sclerodermataceae</taxon>
        <taxon>Scleroderma</taxon>
    </lineage>
</organism>
<dbReference type="STRING" id="1036808.A0A0C3ECI0"/>
<feature type="non-terminal residue" evidence="1">
    <location>
        <position position="80"/>
    </location>
</feature>
<dbReference type="AlphaFoldDB" id="A0A0C3ECI0"/>
<name>A0A0C3ECI0_9AGAM</name>
<dbReference type="HOGENOM" id="CLU_2776237_0_0_1"/>
<feature type="non-terminal residue" evidence="1">
    <location>
        <position position="1"/>
    </location>
</feature>
<proteinExistence type="predicted"/>
<sequence>ILQCQLPACRDTQERWSKIVTACQLIYEKHYVVDMPQVEALLKEESLVPTKNTFSKQLGHAGFDFFLMLVVDLLHEFELG</sequence>
<dbReference type="InParanoid" id="A0A0C3ECI0"/>
<evidence type="ECO:0000313" key="2">
    <source>
        <dbReference type="Proteomes" id="UP000053989"/>
    </source>
</evidence>